<comment type="caution">
    <text evidence="1">The sequence shown here is derived from an EMBL/GenBank/DDBJ whole genome shotgun (WGS) entry which is preliminary data.</text>
</comment>
<dbReference type="AlphaFoldDB" id="A0A017TE38"/>
<evidence type="ECO:0000313" key="1">
    <source>
        <dbReference type="EMBL" id="EYF07065.1"/>
    </source>
</evidence>
<dbReference type="STRING" id="1192034.CAP_1324"/>
<protein>
    <submittedName>
        <fullName evidence="1">Uncharacterized protein</fullName>
    </submittedName>
</protein>
<dbReference type="RefSeq" id="WP_044238917.1">
    <property type="nucleotide sequence ID" value="NZ_ASRX01000013.1"/>
</dbReference>
<reference evidence="1 2" key="1">
    <citation type="submission" date="2013-05" db="EMBL/GenBank/DDBJ databases">
        <title>Genome assembly of Chondromyces apiculatus DSM 436.</title>
        <authorList>
            <person name="Sharma G."/>
            <person name="Khatri I."/>
            <person name="Kaur C."/>
            <person name="Mayilraj S."/>
            <person name="Subramanian S."/>
        </authorList>
    </citation>
    <scope>NUCLEOTIDE SEQUENCE [LARGE SCALE GENOMIC DNA]</scope>
    <source>
        <strain evidence="1 2">DSM 436</strain>
    </source>
</reference>
<accession>A0A017TE38</accession>
<keyword evidence="2" id="KW-1185">Reference proteome</keyword>
<sequence length="208" mass="22484">MRVRTLLAQDPSLEGVKYCLTLADERFVVCASRPHCLPAVFGGTAEELTLLLSGPITSRAAALAAMPRSELLDIFPRGCECGTDHGRQALSLRECFEVCGEAVRQRLRDLEAKGGRVTWDMLRCLRDLWAKAQGRDPQDLESAQLILIETAQTQPVRYSRHARPRRRAAACIPPRRVSSGGGASCVLAPAAQAGGAAVGCRRPATLHA</sequence>
<organism evidence="1 2">
    <name type="scientific">Chondromyces apiculatus DSM 436</name>
    <dbReference type="NCBI Taxonomy" id="1192034"/>
    <lineage>
        <taxon>Bacteria</taxon>
        <taxon>Pseudomonadati</taxon>
        <taxon>Myxococcota</taxon>
        <taxon>Polyangia</taxon>
        <taxon>Polyangiales</taxon>
        <taxon>Polyangiaceae</taxon>
        <taxon>Chondromyces</taxon>
    </lineage>
</organism>
<dbReference type="Proteomes" id="UP000019678">
    <property type="component" value="Unassembled WGS sequence"/>
</dbReference>
<gene>
    <name evidence="1" type="ORF">CAP_1324</name>
</gene>
<proteinExistence type="predicted"/>
<dbReference type="EMBL" id="ASRX01000013">
    <property type="protein sequence ID" value="EYF07065.1"/>
    <property type="molecule type" value="Genomic_DNA"/>
</dbReference>
<name>A0A017TE38_9BACT</name>
<evidence type="ECO:0000313" key="2">
    <source>
        <dbReference type="Proteomes" id="UP000019678"/>
    </source>
</evidence>